<reference evidence="4" key="1">
    <citation type="journal article" date="2014" name="Int. J. Syst. Evol. Microbiol.">
        <title>Complete genome of a new Firmicutes species belonging to the dominant human colonic microbiota ('Ruminococcus bicirculans') reveals two chromosomes and a selective capacity to utilize plant glucans.</title>
        <authorList>
            <consortium name="NISC Comparative Sequencing Program"/>
            <person name="Wegmann U."/>
            <person name="Louis P."/>
            <person name="Goesmann A."/>
            <person name="Henrissat B."/>
            <person name="Duncan S.H."/>
            <person name="Flint H.J."/>
        </authorList>
    </citation>
    <scope>NUCLEOTIDE SEQUENCE</scope>
    <source>
        <strain evidence="4">NBRC 108219</strain>
    </source>
</reference>
<feature type="domain" description="Peptidase S24/S26A/S26B/S26C" evidence="3">
    <location>
        <begin position="5"/>
        <end position="51"/>
    </location>
</feature>
<evidence type="ECO:0000259" key="3">
    <source>
        <dbReference type="Pfam" id="PF00717"/>
    </source>
</evidence>
<evidence type="ECO:0000256" key="2">
    <source>
        <dbReference type="ARBA" id="ARBA00022801"/>
    </source>
</evidence>
<dbReference type="SUPFAM" id="SSF51306">
    <property type="entry name" value="LexA/Signal peptidase"/>
    <property type="match status" value="1"/>
</dbReference>
<accession>A0ABQ5V8Q1</accession>
<keyword evidence="5" id="KW-1185">Reference proteome</keyword>
<dbReference type="PROSITE" id="PS00501">
    <property type="entry name" value="SPASE_I_1"/>
    <property type="match status" value="1"/>
</dbReference>
<evidence type="ECO:0000256" key="1">
    <source>
        <dbReference type="ARBA" id="ARBA00022670"/>
    </source>
</evidence>
<organism evidence="4 5">
    <name type="scientific">Algimonas ampicilliniresistens</name>
    <dbReference type="NCBI Taxonomy" id="1298735"/>
    <lineage>
        <taxon>Bacteria</taxon>
        <taxon>Pseudomonadati</taxon>
        <taxon>Pseudomonadota</taxon>
        <taxon>Alphaproteobacteria</taxon>
        <taxon>Maricaulales</taxon>
        <taxon>Robiginitomaculaceae</taxon>
        <taxon>Algimonas</taxon>
    </lineage>
</organism>
<keyword evidence="2" id="KW-0378">Hydrolase</keyword>
<name>A0ABQ5V8Q1_9PROT</name>
<keyword evidence="1" id="KW-0645">Protease</keyword>
<gene>
    <name evidence="4" type="ORF">GCM10007853_09880</name>
</gene>
<dbReference type="CDD" id="cd06462">
    <property type="entry name" value="Peptidase_S24_S26"/>
    <property type="match status" value="1"/>
</dbReference>
<dbReference type="EMBL" id="BSNK01000001">
    <property type="protein sequence ID" value="GLQ23114.1"/>
    <property type="molecule type" value="Genomic_DNA"/>
</dbReference>
<dbReference type="Proteomes" id="UP001161391">
    <property type="component" value="Unassembled WGS sequence"/>
</dbReference>
<evidence type="ECO:0000313" key="4">
    <source>
        <dbReference type="EMBL" id="GLQ23114.1"/>
    </source>
</evidence>
<evidence type="ECO:0000313" key="5">
    <source>
        <dbReference type="Proteomes" id="UP001161391"/>
    </source>
</evidence>
<protein>
    <recommendedName>
        <fullName evidence="3">Peptidase S24/S26A/S26B/S26C domain-containing protein</fullName>
    </recommendedName>
</protein>
<dbReference type="InterPro" id="IPR015927">
    <property type="entry name" value="Peptidase_S24_S26A/B/C"/>
</dbReference>
<proteinExistence type="predicted"/>
<reference evidence="4" key="2">
    <citation type="submission" date="2023-01" db="EMBL/GenBank/DDBJ databases">
        <title>Draft genome sequence of Algimonas ampicilliniresistens strain NBRC 108219.</title>
        <authorList>
            <person name="Sun Q."/>
            <person name="Mori K."/>
        </authorList>
    </citation>
    <scope>NUCLEOTIDE SEQUENCE</scope>
    <source>
        <strain evidence="4">NBRC 108219</strain>
    </source>
</reference>
<dbReference type="Pfam" id="PF00717">
    <property type="entry name" value="Peptidase_S24"/>
    <property type="match status" value="1"/>
</dbReference>
<sequence length="101" mass="11066">MFSLYKVRGESMKPTLQPGDIVLLRKRPAYIGDVVVVDHVRFGIILKRIDANRQLIGDGPASTPSDELGPYKPSTLIGTAILAITPRGIRRLSARRSGIRA</sequence>
<dbReference type="InterPro" id="IPR019756">
    <property type="entry name" value="Pept_S26A_signal_pept_1_Ser-AS"/>
</dbReference>
<dbReference type="InterPro" id="IPR036286">
    <property type="entry name" value="LexA/Signal_pep-like_sf"/>
</dbReference>
<dbReference type="RefSeq" id="WP_348520673.1">
    <property type="nucleotide sequence ID" value="NZ_BSNK01000001.1"/>
</dbReference>
<comment type="caution">
    <text evidence="4">The sequence shown here is derived from an EMBL/GenBank/DDBJ whole genome shotgun (WGS) entry which is preliminary data.</text>
</comment>
<dbReference type="Gene3D" id="2.10.109.10">
    <property type="entry name" value="Umud Fragment, subunit A"/>
    <property type="match status" value="1"/>
</dbReference>